<dbReference type="FunCoup" id="A0A059BNT9">
    <property type="interactions" value="1186"/>
</dbReference>
<dbReference type="Gramene" id="KCW67531">
    <property type="protein sequence ID" value="KCW67531"/>
    <property type="gene ID" value="EUGRSUZ_F01259"/>
</dbReference>
<evidence type="ECO:0000256" key="3">
    <source>
        <dbReference type="ARBA" id="ARBA00022705"/>
    </source>
</evidence>
<keyword evidence="3" id="KW-0235">DNA replication</keyword>
<gene>
    <name evidence="6" type="ORF">EUGRSUZ_F01259</name>
</gene>
<dbReference type="FunFam" id="3.90.1030.20:FF:000002">
    <property type="entry name" value="DNA polymerase delta subunit"/>
    <property type="match status" value="1"/>
</dbReference>
<comment type="subcellular location">
    <subcellularLocation>
        <location evidence="1">Nucleus</location>
    </subcellularLocation>
</comment>
<feature type="compositionally biased region" description="Basic and acidic residues" evidence="5">
    <location>
        <begin position="189"/>
        <end position="210"/>
    </location>
</feature>
<organism evidence="6">
    <name type="scientific">Eucalyptus grandis</name>
    <name type="common">Flooded gum</name>
    <dbReference type="NCBI Taxonomy" id="71139"/>
    <lineage>
        <taxon>Eukaryota</taxon>
        <taxon>Viridiplantae</taxon>
        <taxon>Streptophyta</taxon>
        <taxon>Embryophyta</taxon>
        <taxon>Tracheophyta</taxon>
        <taxon>Spermatophyta</taxon>
        <taxon>Magnoliopsida</taxon>
        <taxon>eudicotyledons</taxon>
        <taxon>Gunneridae</taxon>
        <taxon>Pentapetalae</taxon>
        <taxon>rosids</taxon>
        <taxon>malvids</taxon>
        <taxon>Myrtales</taxon>
        <taxon>Myrtaceae</taxon>
        <taxon>Myrtoideae</taxon>
        <taxon>Eucalypteae</taxon>
        <taxon>Eucalyptus</taxon>
    </lineage>
</organism>
<name>A0A059BNT9_EUCGR</name>
<dbReference type="GO" id="GO:0043625">
    <property type="term" value="C:delta DNA polymerase complex"/>
    <property type="evidence" value="ECO:0000318"/>
    <property type="project" value="GO_Central"/>
</dbReference>
<evidence type="ECO:0000256" key="4">
    <source>
        <dbReference type="ARBA" id="ARBA00023242"/>
    </source>
</evidence>
<dbReference type="GO" id="GO:0006297">
    <property type="term" value="P:nucleotide-excision repair, DNA gap filling"/>
    <property type="evidence" value="ECO:0000318"/>
    <property type="project" value="GO_Central"/>
</dbReference>
<feature type="compositionally biased region" description="Low complexity" evidence="5">
    <location>
        <begin position="268"/>
        <end position="288"/>
    </location>
</feature>
<feature type="non-terminal residue" evidence="6">
    <location>
        <position position="1"/>
    </location>
</feature>
<keyword evidence="4" id="KW-0539">Nucleus</keyword>
<dbReference type="STRING" id="71139.A0A059BNT9"/>
<sequence length="485" mass="53426">AFPYRWGIIDEIGALLSDELQVVPSTSFPLSISISSRCLFRYLRSLSLLQEFVERHGDGLEVVYSLSEWLNDNPLCYHIKLVSGPKLTEAKEEFDGECSVQVYNVQTCTLKDPAALWNAEFVQAEELFSQDATTENCLRDNRFCAVANPFVSRSAERELFDLGALKLNGARVSGPSNTVHQKVNPPQPRKIEHTSQKKLEQPVDVLKDANSKGNGAGVHDQASKLSADTGKVTNLPASKKLGQNSKNSSTAGGSLANLWGRASTTTKSSAGPAENSSSAPSSTVSAEAQICAHEAAELNSDDEGQDVNVKRTSKTEGGRKRRVVFDFSYEEDENEDAVNLASADFPKAQSILASKESVKELVSEKKCKEDKMEFDEVKVREEEHHQPPKEDVSAISRGVNIGMCSLKGQNHGSSEDVNNKRRKLLKTRTGERGREVTEVVWEGEEELKKANCTTVGKSNDDRAADTTSRFVLLLWVVFILPYFFT</sequence>
<evidence type="ECO:0000313" key="6">
    <source>
        <dbReference type="EMBL" id="KCW67531.1"/>
    </source>
</evidence>
<proteinExistence type="predicted"/>
<dbReference type="InterPro" id="IPR019038">
    <property type="entry name" value="POLD3"/>
</dbReference>
<dbReference type="OMA" id="PVDNCLR"/>
<evidence type="ECO:0000256" key="1">
    <source>
        <dbReference type="ARBA" id="ARBA00004123"/>
    </source>
</evidence>
<dbReference type="AlphaFoldDB" id="A0A059BNT9"/>
<evidence type="ECO:0000256" key="5">
    <source>
        <dbReference type="SAM" id="MobiDB-lite"/>
    </source>
</evidence>
<dbReference type="Gene3D" id="3.90.1030.20">
    <property type="entry name" value="DNA polymerase delta, p66 (Cdc27) subunit, wHTH domain"/>
    <property type="match status" value="1"/>
</dbReference>
<feature type="compositionally biased region" description="Polar residues" evidence="5">
    <location>
        <begin position="223"/>
        <end position="252"/>
    </location>
</feature>
<dbReference type="InParanoid" id="A0A059BNT9"/>
<protein>
    <recommendedName>
        <fullName evidence="2">DNA polymerase delta subunit 3</fullName>
    </recommendedName>
</protein>
<accession>A0A059BNT9</accession>
<dbReference type="GO" id="GO:1904161">
    <property type="term" value="P:DNA synthesis involved in UV-damage excision repair"/>
    <property type="evidence" value="ECO:0000318"/>
    <property type="project" value="GO_Central"/>
</dbReference>
<dbReference type="PANTHER" id="PTHR17598">
    <property type="entry name" value="DNA POLYMERASE DELTA SUBUNIT 3"/>
    <property type="match status" value="1"/>
</dbReference>
<dbReference type="eggNOG" id="ENOG502QPSW">
    <property type="taxonomic scope" value="Eukaryota"/>
</dbReference>
<dbReference type="EMBL" id="KK198758">
    <property type="protein sequence ID" value="KCW67531.1"/>
    <property type="molecule type" value="Genomic_DNA"/>
</dbReference>
<dbReference type="GO" id="GO:0006271">
    <property type="term" value="P:DNA strand elongation involved in DNA replication"/>
    <property type="evidence" value="ECO:0000318"/>
    <property type="project" value="GO_Central"/>
</dbReference>
<dbReference type="InterPro" id="IPR041913">
    <property type="entry name" value="POLD3_sf"/>
</dbReference>
<evidence type="ECO:0000256" key="2">
    <source>
        <dbReference type="ARBA" id="ARBA00017589"/>
    </source>
</evidence>
<feature type="region of interest" description="Disordered" evidence="5">
    <location>
        <begin position="171"/>
        <end position="317"/>
    </location>
</feature>
<reference evidence="6" key="1">
    <citation type="submission" date="2013-07" db="EMBL/GenBank/DDBJ databases">
        <title>The genome of Eucalyptus grandis.</title>
        <authorList>
            <person name="Schmutz J."/>
            <person name="Hayes R."/>
            <person name="Myburg A."/>
            <person name="Tuskan G."/>
            <person name="Grattapaglia D."/>
            <person name="Rokhsar D.S."/>
        </authorList>
    </citation>
    <scope>NUCLEOTIDE SEQUENCE</scope>
    <source>
        <tissue evidence="6">Leaf extractions</tissue>
    </source>
</reference>
<dbReference type="Pfam" id="PF09507">
    <property type="entry name" value="CDC27"/>
    <property type="match status" value="1"/>
</dbReference>
<dbReference type="PANTHER" id="PTHR17598:SF13">
    <property type="entry name" value="DNA POLYMERASE DELTA SUBUNIT 3"/>
    <property type="match status" value="1"/>
</dbReference>